<evidence type="ECO:0000313" key="2">
    <source>
        <dbReference type="Proteomes" id="UP001164250"/>
    </source>
</evidence>
<dbReference type="Proteomes" id="UP001164250">
    <property type="component" value="Chromosome 8"/>
</dbReference>
<evidence type="ECO:0000313" key="1">
    <source>
        <dbReference type="EMBL" id="KAJ0089434.1"/>
    </source>
</evidence>
<gene>
    <name evidence="1" type="ORF">Patl1_14449</name>
</gene>
<proteinExistence type="predicted"/>
<accession>A0ACC1ARX7</accession>
<organism evidence="1 2">
    <name type="scientific">Pistacia atlantica</name>
    <dbReference type="NCBI Taxonomy" id="434234"/>
    <lineage>
        <taxon>Eukaryota</taxon>
        <taxon>Viridiplantae</taxon>
        <taxon>Streptophyta</taxon>
        <taxon>Embryophyta</taxon>
        <taxon>Tracheophyta</taxon>
        <taxon>Spermatophyta</taxon>
        <taxon>Magnoliopsida</taxon>
        <taxon>eudicotyledons</taxon>
        <taxon>Gunneridae</taxon>
        <taxon>Pentapetalae</taxon>
        <taxon>rosids</taxon>
        <taxon>malvids</taxon>
        <taxon>Sapindales</taxon>
        <taxon>Anacardiaceae</taxon>
        <taxon>Pistacia</taxon>
    </lineage>
</organism>
<sequence length="117" mass="13510">MATVIARPSSIMVLSRQKSGSRATGSRAIWPFHHHQLLQQESWCSTQNSDAVRDRTTNPEWEKAYQYQIPVLAKVLSDGTEQPLFQFLFYTSSVGEIEEETKEYGVLLENKMMREKE</sequence>
<name>A0ACC1ARX7_9ROSI</name>
<protein>
    <submittedName>
        <fullName evidence="1">Uncharacterized protein</fullName>
    </submittedName>
</protein>
<comment type="caution">
    <text evidence="1">The sequence shown here is derived from an EMBL/GenBank/DDBJ whole genome shotgun (WGS) entry which is preliminary data.</text>
</comment>
<keyword evidence="2" id="KW-1185">Reference proteome</keyword>
<dbReference type="EMBL" id="CM047904">
    <property type="protein sequence ID" value="KAJ0089434.1"/>
    <property type="molecule type" value="Genomic_DNA"/>
</dbReference>
<reference evidence="2" key="1">
    <citation type="journal article" date="2023" name="G3 (Bethesda)">
        <title>Genome assembly and association tests identify interacting loci associated with vigor, precocity, and sex in interspecific pistachio rootstocks.</title>
        <authorList>
            <person name="Palmer W."/>
            <person name="Jacygrad E."/>
            <person name="Sagayaradj S."/>
            <person name="Cavanaugh K."/>
            <person name="Han R."/>
            <person name="Bertier L."/>
            <person name="Beede B."/>
            <person name="Kafkas S."/>
            <person name="Golino D."/>
            <person name="Preece J."/>
            <person name="Michelmore R."/>
        </authorList>
    </citation>
    <scope>NUCLEOTIDE SEQUENCE [LARGE SCALE GENOMIC DNA]</scope>
</reference>